<dbReference type="RefSeq" id="WP_113855530.1">
    <property type="nucleotide sequence ID" value="NZ_CP011940.1"/>
</dbReference>
<evidence type="ECO:0000313" key="2">
    <source>
        <dbReference type="Proteomes" id="UP001605989"/>
    </source>
</evidence>
<dbReference type="Proteomes" id="UP001605989">
    <property type="component" value="Unassembled WGS sequence"/>
</dbReference>
<dbReference type="EMBL" id="JBIEKR010000012">
    <property type="protein sequence ID" value="MFG6273945.1"/>
    <property type="molecule type" value="Genomic_DNA"/>
</dbReference>
<accession>A0ABW7DS65</accession>
<sequence length="73" mass="8688">MKEVGEVIRLEQLYASPKHLSELFDMGMTSTRAIIDEMRASKKWRNSVVSYDRMIRVNIADFEKFWKTKSFIQ</sequence>
<comment type="caution">
    <text evidence="1">The sequence shown here is derived from an EMBL/GenBank/DDBJ whole genome shotgun (WGS) entry which is preliminary data.</text>
</comment>
<gene>
    <name evidence="1" type="ORF">ACGTZG_12195</name>
</gene>
<evidence type="ECO:0008006" key="3">
    <source>
        <dbReference type="Google" id="ProtNLM"/>
    </source>
</evidence>
<name>A0ABW7DS65_9FIRM</name>
<protein>
    <recommendedName>
        <fullName evidence="3">DNA-binding protein</fullName>
    </recommendedName>
</protein>
<organism evidence="1 2">
    <name type="scientific">Megasphaera hexanoica</name>
    <dbReference type="NCBI Taxonomy" id="1675036"/>
    <lineage>
        <taxon>Bacteria</taxon>
        <taxon>Bacillati</taxon>
        <taxon>Bacillota</taxon>
        <taxon>Negativicutes</taxon>
        <taxon>Veillonellales</taxon>
        <taxon>Veillonellaceae</taxon>
        <taxon>Megasphaera</taxon>
    </lineage>
</organism>
<keyword evidence="2" id="KW-1185">Reference proteome</keyword>
<proteinExistence type="predicted"/>
<reference evidence="1 2" key="1">
    <citation type="submission" date="2024-10" db="EMBL/GenBank/DDBJ databases">
        <authorList>
            <person name="Sang B.-I."/>
            <person name="Prabhaharan D."/>
        </authorList>
    </citation>
    <scope>NUCLEOTIDE SEQUENCE [LARGE SCALE GENOMIC DNA]</scope>
    <source>
        <strain evidence="1 2">MH</strain>
    </source>
</reference>
<evidence type="ECO:0000313" key="1">
    <source>
        <dbReference type="EMBL" id="MFG6273945.1"/>
    </source>
</evidence>